<evidence type="ECO:0000256" key="1">
    <source>
        <dbReference type="SAM" id="Phobius"/>
    </source>
</evidence>
<keyword evidence="3" id="KW-1185">Reference proteome</keyword>
<organism evidence="2 3">
    <name type="scientific">Actinacidiphila acidipaludis</name>
    <dbReference type="NCBI Taxonomy" id="2873382"/>
    <lineage>
        <taxon>Bacteria</taxon>
        <taxon>Bacillati</taxon>
        <taxon>Actinomycetota</taxon>
        <taxon>Actinomycetes</taxon>
        <taxon>Kitasatosporales</taxon>
        <taxon>Streptomycetaceae</taxon>
        <taxon>Actinacidiphila</taxon>
    </lineage>
</organism>
<feature type="transmembrane region" description="Helical" evidence="1">
    <location>
        <begin position="395"/>
        <end position="420"/>
    </location>
</feature>
<name>A0ABS7QAL5_9ACTN</name>
<accession>A0ABS7QAL5</accession>
<dbReference type="PANTHER" id="PTHR37305:SF1">
    <property type="entry name" value="MEMBRANE PROTEIN"/>
    <property type="match status" value="1"/>
</dbReference>
<feature type="transmembrane region" description="Helical" evidence="1">
    <location>
        <begin position="363"/>
        <end position="388"/>
    </location>
</feature>
<dbReference type="Proteomes" id="UP000778578">
    <property type="component" value="Unassembled WGS sequence"/>
</dbReference>
<protein>
    <submittedName>
        <fullName evidence="2">ABC transporter permease subunit</fullName>
    </submittedName>
</protein>
<gene>
    <name evidence="2" type="ORF">K7862_15505</name>
</gene>
<feature type="transmembrane region" description="Helical" evidence="1">
    <location>
        <begin position="313"/>
        <end position="338"/>
    </location>
</feature>
<reference evidence="2 3" key="1">
    <citation type="submission" date="2021-08" db="EMBL/GenBank/DDBJ databases">
        <title>WGS of actinomycetes from Thailand.</title>
        <authorList>
            <person name="Thawai C."/>
        </authorList>
    </citation>
    <scope>NUCLEOTIDE SEQUENCE [LARGE SCALE GENOMIC DNA]</scope>
    <source>
        <strain evidence="2 3">PLK6-54</strain>
    </source>
</reference>
<keyword evidence="1" id="KW-1133">Transmembrane helix</keyword>
<feature type="transmembrane region" description="Helical" evidence="1">
    <location>
        <begin position="272"/>
        <end position="292"/>
    </location>
</feature>
<evidence type="ECO:0000313" key="2">
    <source>
        <dbReference type="EMBL" id="MBY8879032.1"/>
    </source>
</evidence>
<dbReference type="PANTHER" id="PTHR37305">
    <property type="entry name" value="INTEGRAL MEMBRANE PROTEIN-RELATED"/>
    <property type="match status" value="1"/>
</dbReference>
<evidence type="ECO:0000313" key="3">
    <source>
        <dbReference type="Proteomes" id="UP000778578"/>
    </source>
</evidence>
<keyword evidence="1" id="KW-0472">Membrane</keyword>
<comment type="caution">
    <text evidence="2">The sequence shown here is derived from an EMBL/GenBank/DDBJ whole genome shotgun (WGS) entry which is preliminary data.</text>
</comment>
<sequence length="471" mass="47949">MLRAVRAEWAKLRSVRSTAAALLATVALVVLIGVLTAEGGHTSYGGPARLDAFAFVHRPATGDVSVTAEVTAQADSAPWAKAGLMLKSGTGGGSPSVSLMLTPDHGVRLQARGTTELTGSGRATAPYWLRLTRSGHRVTGWESADGRTWRAVGTVADTGLPATAEAGMFVASPPVGTSHWAGPGKVVGRTHATTGRAVFDHVTAGASGGGAWRLTDVTQPPGPPGPQPEAAVPGGLRQDGGVFTVTGGGDLGSPGVGGIGQDGQDDTVASTLGGVQIGLFAVVALGVLAMTSEYRTRTIRTTFTVSPHRGRVLAAKALVVAGGVFAAGLAACTVSFLVARPIQRRNGYGPPIFPQHSLTDPPVLRAVIGTAAFLALVALLSLAVGVIVRRTAAAVILLFTVLVVIPLVAQVTSVGAGLWVGRATPIAGAAIRQTQPLFEDATGPWQGFAVMAAYTAAALGAAFWLQRRRDA</sequence>
<proteinExistence type="predicted"/>
<dbReference type="EMBL" id="JAINZZ010000016">
    <property type="protein sequence ID" value="MBY8879032.1"/>
    <property type="molecule type" value="Genomic_DNA"/>
</dbReference>
<keyword evidence="1" id="KW-0812">Transmembrane</keyword>
<dbReference type="Gene3D" id="2.60.120.200">
    <property type="match status" value="1"/>
</dbReference>
<feature type="transmembrane region" description="Helical" evidence="1">
    <location>
        <begin position="445"/>
        <end position="465"/>
    </location>
</feature>